<dbReference type="RefSeq" id="WP_151758438.1">
    <property type="nucleotide sequence ID" value="NZ_BKZW01000002.1"/>
</dbReference>
<dbReference type="Gene3D" id="3.30.1310.20">
    <property type="entry name" value="PRTase-like"/>
    <property type="match status" value="1"/>
</dbReference>
<organism evidence="2 3">
    <name type="scientific">Dictyobacter vulcani</name>
    <dbReference type="NCBI Taxonomy" id="2607529"/>
    <lineage>
        <taxon>Bacteria</taxon>
        <taxon>Bacillati</taxon>
        <taxon>Chloroflexota</taxon>
        <taxon>Ktedonobacteria</taxon>
        <taxon>Ktedonobacterales</taxon>
        <taxon>Dictyobacteraceae</taxon>
        <taxon>Dictyobacter</taxon>
    </lineage>
</organism>
<dbReference type="GO" id="GO:0016757">
    <property type="term" value="F:glycosyltransferase activity"/>
    <property type="evidence" value="ECO:0007669"/>
    <property type="project" value="UniProtKB-KW"/>
</dbReference>
<proteinExistence type="predicted"/>
<dbReference type="InterPro" id="IPR029057">
    <property type="entry name" value="PRTase-like"/>
</dbReference>
<dbReference type="Gene3D" id="3.40.50.2020">
    <property type="match status" value="1"/>
</dbReference>
<sequence>MATQFRDRTDAGEQLAARLAAYSNRPDVLVLALPRGGVTVGFEISHQLHAPLDVMIVRKLGVPGQEELALGALAPGGIRVLNEDVLRMRGISNEVIDEVAAREQRELERRERLYRGNRPAYDVRGRTVVLVDDGIATGATIRAAIAVLKQQQPAHLIIAVPVAVKITCDEFAAQGYEVVCPLQLETLYAVGNWYEYFPQTSDEEVHDLLEKACHEQDAWLAQHKKG</sequence>
<feature type="domain" description="Phosphoribosyltransferase" evidence="1">
    <location>
        <begin position="11"/>
        <end position="165"/>
    </location>
</feature>
<gene>
    <name evidence="2" type="ORF">KDW_49010</name>
</gene>
<dbReference type="Proteomes" id="UP000326912">
    <property type="component" value="Unassembled WGS sequence"/>
</dbReference>
<accession>A0A5J4KX96</accession>
<reference evidence="2 3" key="1">
    <citation type="submission" date="2019-10" db="EMBL/GenBank/DDBJ databases">
        <title>Dictyobacter vulcani sp. nov., within the class Ktedonobacteria, isolated from soil of volcanic Mt. Zao.</title>
        <authorList>
            <person name="Zheng Y."/>
            <person name="Wang C.M."/>
            <person name="Sakai Y."/>
            <person name="Abe K."/>
            <person name="Yokota A."/>
            <person name="Yabe S."/>
        </authorList>
    </citation>
    <scope>NUCLEOTIDE SEQUENCE [LARGE SCALE GENOMIC DNA]</scope>
    <source>
        <strain evidence="2 3">W12</strain>
    </source>
</reference>
<keyword evidence="3" id="KW-1185">Reference proteome</keyword>
<keyword evidence="2" id="KW-0328">Glycosyltransferase</keyword>
<keyword evidence="2" id="KW-0808">Transferase</keyword>
<evidence type="ECO:0000259" key="1">
    <source>
        <dbReference type="Pfam" id="PF00156"/>
    </source>
</evidence>
<protein>
    <submittedName>
        <fullName evidence="2">Phosphoribosyltransferase</fullName>
    </submittedName>
</protein>
<dbReference type="AlphaFoldDB" id="A0A5J4KX96"/>
<dbReference type="SUPFAM" id="SSF53271">
    <property type="entry name" value="PRTase-like"/>
    <property type="match status" value="1"/>
</dbReference>
<dbReference type="Pfam" id="PF00156">
    <property type="entry name" value="Pribosyltran"/>
    <property type="match status" value="1"/>
</dbReference>
<comment type="caution">
    <text evidence="2">The sequence shown here is derived from an EMBL/GenBank/DDBJ whole genome shotgun (WGS) entry which is preliminary data.</text>
</comment>
<evidence type="ECO:0000313" key="2">
    <source>
        <dbReference type="EMBL" id="GER90739.1"/>
    </source>
</evidence>
<dbReference type="EMBL" id="BKZW01000002">
    <property type="protein sequence ID" value="GER90739.1"/>
    <property type="molecule type" value="Genomic_DNA"/>
</dbReference>
<name>A0A5J4KX96_9CHLR</name>
<dbReference type="InterPro" id="IPR000836">
    <property type="entry name" value="PRTase_dom"/>
</dbReference>
<evidence type="ECO:0000313" key="3">
    <source>
        <dbReference type="Proteomes" id="UP000326912"/>
    </source>
</evidence>
<dbReference type="CDD" id="cd06223">
    <property type="entry name" value="PRTases_typeI"/>
    <property type="match status" value="1"/>
</dbReference>